<evidence type="ECO:0000256" key="2">
    <source>
        <dbReference type="ARBA" id="ARBA00022723"/>
    </source>
</evidence>
<gene>
    <name evidence="6" type="ORF">S01H1_74658</name>
</gene>
<keyword evidence="1" id="KW-0004">4Fe-4S</keyword>
<sequence>MKILQKTNLQAWKKVKQLGPDKTIELLKKKGLTGRGGACFLTGLKWEFTKKAKADEKFLICNADEGEPGTFKDKLILENAPENVIEGILIAAYCIDAKQAYIYLRGEYHYLKDKLEKTIKEILVET</sequence>
<dbReference type="Pfam" id="PF01512">
    <property type="entry name" value="Complex1_51K"/>
    <property type="match status" value="1"/>
</dbReference>
<dbReference type="AlphaFoldDB" id="X0X5Z3"/>
<evidence type="ECO:0000259" key="5">
    <source>
        <dbReference type="Pfam" id="PF01512"/>
    </source>
</evidence>
<feature type="non-terminal residue" evidence="6">
    <location>
        <position position="126"/>
    </location>
</feature>
<dbReference type="GO" id="GO:0051539">
    <property type="term" value="F:4 iron, 4 sulfur cluster binding"/>
    <property type="evidence" value="ECO:0007669"/>
    <property type="project" value="UniProtKB-KW"/>
</dbReference>
<dbReference type="PANTHER" id="PTHR43578">
    <property type="entry name" value="NADH-QUINONE OXIDOREDUCTASE SUBUNIT F"/>
    <property type="match status" value="1"/>
</dbReference>
<dbReference type="InterPro" id="IPR011538">
    <property type="entry name" value="Nuo51_FMN-bd"/>
</dbReference>
<evidence type="ECO:0000313" key="6">
    <source>
        <dbReference type="EMBL" id="GAG38639.1"/>
    </source>
</evidence>
<reference evidence="6" key="1">
    <citation type="journal article" date="2014" name="Front. Microbiol.">
        <title>High frequency of phylogenetically diverse reductive dehalogenase-homologous genes in deep subseafloor sedimentary metagenomes.</title>
        <authorList>
            <person name="Kawai M."/>
            <person name="Futagami T."/>
            <person name="Toyoda A."/>
            <person name="Takaki Y."/>
            <person name="Nishi S."/>
            <person name="Hori S."/>
            <person name="Arai W."/>
            <person name="Tsubouchi T."/>
            <person name="Morono Y."/>
            <person name="Uchiyama I."/>
            <person name="Ito T."/>
            <person name="Fujiyama A."/>
            <person name="Inagaki F."/>
            <person name="Takami H."/>
        </authorList>
    </citation>
    <scope>NUCLEOTIDE SEQUENCE</scope>
    <source>
        <strain evidence="6">Expedition CK06-06</strain>
    </source>
</reference>
<evidence type="ECO:0000256" key="1">
    <source>
        <dbReference type="ARBA" id="ARBA00022485"/>
    </source>
</evidence>
<dbReference type="GO" id="GO:0046872">
    <property type="term" value="F:metal ion binding"/>
    <property type="evidence" value="ECO:0007669"/>
    <property type="project" value="UniProtKB-KW"/>
</dbReference>
<name>X0X5Z3_9ZZZZ</name>
<evidence type="ECO:0000256" key="4">
    <source>
        <dbReference type="ARBA" id="ARBA00023014"/>
    </source>
</evidence>
<keyword evidence="2" id="KW-0479">Metal-binding</keyword>
<accession>X0X5Z3</accession>
<dbReference type="Gene3D" id="3.40.50.11540">
    <property type="entry name" value="NADH-ubiquinone oxidoreductase 51kDa subunit"/>
    <property type="match status" value="1"/>
</dbReference>
<protein>
    <recommendedName>
        <fullName evidence="5">NADH-ubiquinone oxidoreductase 51kDa subunit FMN-binding domain-containing protein</fullName>
    </recommendedName>
</protein>
<organism evidence="6">
    <name type="scientific">marine sediment metagenome</name>
    <dbReference type="NCBI Taxonomy" id="412755"/>
    <lineage>
        <taxon>unclassified sequences</taxon>
        <taxon>metagenomes</taxon>
        <taxon>ecological metagenomes</taxon>
    </lineage>
</organism>
<keyword evidence="4" id="KW-0411">Iron-sulfur</keyword>
<proteinExistence type="predicted"/>
<comment type="caution">
    <text evidence="6">The sequence shown here is derived from an EMBL/GenBank/DDBJ whole genome shotgun (WGS) entry which is preliminary data.</text>
</comment>
<feature type="domain" description="NADH-ubiquinone oxidoreductase 51kDa subunit FMN-binding" evidence="5">
    <location>
        <begin position="28"/>
        <end position="121"/>
    </location>
</feature>
<dbReference type="PANTHER" id="PTHR43578:SF3">
    <property type="entry name" value="NADH-QUINONE OXIDOREDUCTASE SUBUNIT F"/>
    <property type="match status" value="1"/>
</dbReference>
<evidence type="ECO:0000256" key="3">
    <source>
        <dbReference type="ARBA" id="ARBA00023004"/>
    </source>
</evidence>
<dbReference type="SUPFAM" id="SSF142019">
    <property type="entry name" value="Nqo1 FMN-binding domain-like"/>
    <property type="match status" value="1"/>
</dbReference>
<dbReference type="InterPro" id="IPR037225">
    <property type="entry name" value="Nuo51_FMN-bd_sf"/>
</dbReference>
<keyword evidence="3" id="KW-0408">Iron</keyword>
<dbReference type="EMBL" id="BARS01049961">
    <property type="protein sequence ID" value="GAG38639.1"/>
    <property type="molecule type" value="Genomic_DNA"/>
</dbReference>